<dbReference type="Proteomes" id="UP001140230">
    <property type="component" value="Unassembled WGS sequence"/>
</dbReference>
<dbReference type="RefSeq" id="WP_039420065.1">
    <property type="nucleotide sequence ID" value="NZ_JANWTP010000001.1"/>
</dbReference>
<proteinExistence type="predicted"/>
<comment type="caution">
    <text evidence="2">The sequence shown here is derived from an EMBL/GenBank/DDBJ whole genome shotgun (WGS) entry which is preliminary data.</text>
</comment>
<feature type="transmembrane region" description="Helical" evidence="1">
    <location>
        <begin position="7"/>
        <end position="29"/>
    </location>
</feature>
<protein>
    <submittedName>
        <fullName evidence="2">Uncharacterized protein</fullName>
    </submittedName>
</protein>
<evidence type="ECO:0000313" key="2">
    <source>
        <dbReference type="EMBL" id="MDC8636409.1"/>
    </source>
</evidence>
<accession>A0A9X3YY61</accession>
<keyword evidence="1" id="KW-0472">Membrane</keyword>
<evidence type="ECO:0000313" key="3">
    <source>
        <dbReference type="Proteomes" id="UP001140230"/>
    </source>
</evidence>
<reference evidence="2" key="2">
    <citation type="submission" date="2022-08" db="EMBL/GenBank/DDBJ databases">
        <authorList>
            <person name="Iruegas-Bocardo F."/>
            <person name="Weisberg A.J."/>
            <person name="Riutta E.R."/>
            <person name="Kilday K."/>
            <person name="Bonkowski J.C."/>
            <person name="Creswell T."/>
            <person name="Daughtrey M.L."/>
            <person name="Rane K."/>
            <person name="Grunwald N.J."/>
            <person name="Chang J.H."/>
            <person name="Putnam M.L."/>
        </authorList>
    </citation>
    <scope>NUCLEOTIDE SEQUENCE</scope>
    <source>
        <strain evidence="2">22-338</strain>
    </source>
</reference>
<sequence>MDRKTSTAFLTLFAIGAVCGASLVLNAIYLTLGGAQADPMVLALGLVAGVLLLAGMGRAAFSAGYDLLDDVMDSSKTTPTTDEK</sequence>
<evidence type="ECO:0000256" key="1">
    <source>
        <dbReference type="SAM" id="Phobius"/>
    </source>
</evidence>
<dbReference type="EMBL" id="JANWTP010000001">
    <property type="protein sequence ID" value="MDC8636409.1"/>
    <property type="molecule type" value="Genomic_DNA"/>
</dbReference>
<keyword evidence="1" id="KW-1133">Transmembrane helix</keyword>
<keyword evidence="1" id="KW-0812">Transmembrane</keyword>
<feature type="transmembrane region" description="Helical" evidence="1">
    <location>
        <begin position="41"/>
        <end position="61"/>
    </location>
</feature>
<dbReference type="AlphaFoldDB" id="A0A9X3YY61"/>
<organism evidence="2 3">
    <name type="scientific">Xanthomonas hortorum pv. hederae</name>
    <dbReference type="NCBI Taxonomy" id="453603"/>
    <lineage>
        <taxon>Bacteria</taxon>
        <taxon>Pseudomonadati</taxon>
        <taxon>Pseudomonadota</taxon>
        <taxon>Gammaproteobacteria</taxon>
        <taxon>Lysobacterales</taxon>
        <taxon>Lysobacteraceae</taxon>
        <taxon>Xanthomonas</taxon>
    </lineage>
</organism>
<name>A0A9X3YY61_9XANT</name>
<reference evidence="2" key="1">
    <citation type="journal article" date="2022" name="Phytopathology">
        <title>Whole genome sequencing-based tracing of a 2022 introduction and outbreak of Xanthomonas hortorum pv. pelargonii.</title>
        <authorList>
            <person name="Iruegas Bocardo F."/>
            <person name="Weisberg A.J."/>
            <person name="Riutta E.R."/>
            <person name="Kilday K.B."/>
            <person name="Bonkowski J.C."/>
            <person name="Creswell T.C."/>
            <person name="Daughtrey M."/>
            <person name="Rane K.K."/>
            <person name="Grunwald N.J."/>
            <person name="Chang J.H."/>
            <person name="Putnam M."/>
        </authorList>
    </citation>
    <scope>NUCLEOTIDE SEQUENCE</scope>
    <source>
        <strain evidence="2">22-338</strain>
    </source>
</reference>
<gene>
    <name evidence="2" type="ORF">NY667_00945</name>
</gene>